<comment type="subcellular location">
    <subcellularLocation>
        <location evidence="1 17">Cell membrane</location>
        <topology evidence="1 17">Multi-pass membrane protein</topology>
    </subcellularLocation>
</comment>
<keyword evidence="8 17" id="KW-0133">Cell shape</keyword>
<keyword evidence="11 17" id="KW-0472">Membrane</keyword>
<evidence type="ECO:0000313" key="19">
    <source>
        <dbReference type="Proteomes" id="UP000007076"/>
    </source>
</evidence>
<feature type="transmembrane region" description="Helical" evidence="17">
    <location>
        <begin position="215"/>
        <end position="233"/>
    </location>
</feature>
<dbReference type="KEGG" id="ksk:KSE_50650"/>
<comment type="catalytic activity">
    <reaction evidence="16 17">
        <text>di-trans,octa-cis-undecaprenyl diphosphate + H2O = di-trans,octa-cis-undecaprenyl phosphate + phosphate + H(+)</text>
        <dbReference type="Rhea" id="RHEA:28094"/>
        <dbReference type="ChEBI" id="CHEBI:15377"/>
        <dbReference type="ChEBI" id="CHEBI:15378"/>
        <dbReference type="ChEBI" id="CHEBI:43474"/>
        <dbReference type="ChEBI" id="CHEBI:58405"/>
        <dbReference type="ChEBI" id="CHEBI:60392"/>
        <dbReference type="EC" id="3.6.1.27"/>
    </reaction>
</comment>
<dbReference type="PANTHER" id="PTHR30622:SF4">
    <property type="entry name" value="UNDECAPRENYL-DIPHOSPHATASE"/>
    <property type="match status" value="1"/>
</dbReference>
<reference evidence="18 19" key="1">
    <citation type="journal article" date="2010" name="DNA Res.">
        <title>Genome sequence of Kitasatospora setae NBRC 14216T: an evolutionary snapshot of the family Streptomycetaceae.</title>
        <authorList>
            <person name="Ichikawa N."/>
            <person name="Oguchi A."/>
            <person name="Ikeda H."/>
            <person name="Ishikawa J."/>
            <person name="Kitani S."/>
            <person name="Watanabe Y."/>
            <person name="Nakamura S."/>
            <person name="Katano Y."/>
            <person name="Kishi E."/>
            <person name="Sasagawa M."/>
            <person name="Ankai A."/>
            <person name="Fukui S."/>
            <person name="Hashimoto Y."/>
            <person name="Kamata S."/>
            <person name="Otoguro M."/>
            <person name="Tanikawa S."/>
            <person name="Nihira T."/>
            <person name="Horinouchi S."/>
            <person name="Ohnishi Y."/>
            <person name="Hayakawa M."/>
            <person name="Kuzuyama T."/>
            <person name="Arisawa A."/>
            <person name="Nomoto F."/>
            <person name="Miura H."/>
            <person name="Takahashi Y."/>
            <person name="Fujita N."/>
        </authorList>
    </citation>
    <scope>NUCLEOTIDE SEQUENCE [LARGE SCALE GENOMIC DNA]</scope>
    <source>
        <strain evidence="19">ATCC 33774 / DSM 43861 / JCM 3304 / KCC A-0304 / NBRC 14216 / KM-6054</strain>
    </source>
</reference>
<evidence type="ECO:0000256" key="9">
    <source>
        <dbReference type="ARBA" id="ARBA00022984"/>
    </source>
</evidence>
<sequence length="297" mass="31189">MSPSPTYPESVGIGLLQGVTELFPVSSLGHSILIPALIGGRTGRDLDVTADGSPYLAVLVGLHLATALALVVYFRRDWVRIVRGLAGSVARREIATPEQKLGWLLVVSTLPVGAAGLALDHLLRDALGKPTPAAVFLTLNGLVLYGAERLRRGGPGRRRAADHPAADSDRRLARLTFRQGAWIGSAQILALLPGVSRSGTTMSAGILRGLHHEDAARFSFLLATPVILAASALKLPELLSPANTAVRGPLLAGSLAAFAAGYVSVRFLTRYFETRSLTPFAVYCALAGLGSLVALHA</sequence>
<dbReference type="STRING" id="452652.KSE_50650"/>
<evidence type="ECO:0000256" key="10">
    <source>
        <dbReference type="ARBA" id="ARBA00022989"/>
    </source>
</evidence>
<evidence type="ECO:0000256" key="1">
    <source>
        <dbReference type="ARBA" id="ARBA00004651"/>
    </source>
</evidence>
<evidence type="ECO:0000256" key="12">
    <source>
        <dbReference type="ARBA" id="ARBA00023251"/>
    </source>
</evidence>
<evidence type="ECO:0000256" key="8">
    <source>
        <dbReference type="ARBA" id="ARBA00022960"/>
    </source>
</evidence>
<protein>
    <recommendedName>
        <fullName evidence="4 17">Undecaprenyl-diphosphatase</fullName>
        <ecNumber evidence="3 17">3.6.1.27</ecNumber>
    </recommendedName>
    <alternativeName>
        <fullName evidence="15 17">Bacitracin resistance protein</fullName>
    </alternativeName>
    <alternativeName>
        <fullName evidence="14 17">Undecaprenyl pyrophosphate phosphatase</fullName>
    </alternativeName>
</protein>
<dbReference type="GO" id="GO:0009252">
    <property type="term" value="P:peptidoglycan biosynthetic process"/>
    <property type="evidence" value="ECO:0007669"/>
    <property type="project" value="UniProtKB-KW"/>
</dbReference>
<evidence type="ECO:0000256" key="3">
    <source>
        <dbReference type="ARBA" id="ARBA00012374"/>
    </source>
</evidence>
<organism evidence="18 19">
    <name type="scientific">Kitasatospora setae (strain ATCC 33774 / DSM 43861 / JCM 3304 / KCC A-0304 / NBRC 14216 / KM-6054)</name>
    <name type="common">Streptomyces setae</name>
    <dbReference type="NCBI Taxonomy" id="452652"/>
    <lineage>
        <taxon>Bacteria</taxon>
        <taxon>Bacillati</taxon>
        <taxon>Actinomycetota</taxon>
        <taxon>Actinomycetes</taxon>
        <taxon>Kitasatosporales</taxon>
        <taxon>Streptomycetaceae</taxon>
        <taxon>Kitasatospora</taxon>
    </lineage>
</organism>
<dbReference type="GO" id="GO:0005886">
    <property type="term" value="C:plasma membrane"/>
    <property type="evidence" value="ECO:0007669"/>
    <property type="project" value="UniProtKB-SubCell"/>
</dbReference>
<dbReference type="InterPro" id="IPR003824">
    <property type="entry name" value="UppP"/>
</dbReference>
<dbReference type="PANTHER" id="PTHR30622">
    <property type="entry name" value="UNDECAPRENYL-DIPHOSPHATASE"/>
    <property type="match status" value="1"/>
</dbReference>
<feature type="transmembrane region" description="Helical" evidence="17">
    <location>
        <begin position="131"/>
        <end position="147"/>
    </location>
</feature>
<dbReference type="PATRIC" id="fig|452652.3.peg.5062"/>
<feature type="transmembrane region" description="Helical" evidence="17">
    <location>
        <begin position="101"/>
        <end position="119"/>
    </location>
</feature>
<keyword evidence="10 17" id="KW-1133">Transmembrane helix</keyword>
<keyword evidence="13 17" id="KW-0961">Cell wall biogenesis/degradation</keyword>
<dbReference type="EC" id="3.6.1.27" evidence="3 17"/>
<evidence type="ECO:0000256" key="2">
    <source>
        <dbReference type="ARBA" id="ARBA00010621"/>
    </source>
</evidence>
<dbReference type="Pfam" id="PF02673">
    <property type="entry name" value="BacA"/>
    <property type="match status" value="1"/>
</dbReference>
<keyword evidence="6 17" id="KW-0812">Transmembrane</keyword>
<gene>
    <name evidence="17" type="primary">uppP</name>
    <name evidence="18" type="synonym">uppP2</name>
    <name evidence="18" type="ordered locus">KSE_50650</name>
</gene>
<dbReference type="NCBIfam" id="NF001395">
    <property type="entry name" value="PRK00281.3-1"/>
    <property type="match status" value="1"/>
</dbReference>
<keyword evidence="7 17" id="KW-0378">Hydrolase</keyword>
<feature type="transmembrane region" description="Helical" evidence="17">
    <location>
        <begin position="55"/>
        <end position="74"/>
    </location>
</feature>
<dbReference type="GO" id="GO:0046677">
    <property type="term" value="P:response to antibiotic"/>
    <property type="evidence" value="ECO:0007669"/>
    <property type="project" value="UniProtKB-UniRule"/>
</dbReference>
<feature type="transmembrane region" description="Helical" evidence="17">
    <location>
        <begin position="245"/>
        <end position="265"/>
    </location>
</feature>
<evidence type="ECO:0000256" key="14">
    <source>
        <dbReference type="ARBA" id="ARBA00032707"/>
    </source>
</evidence>
<comment type="similarity">
    <text evidence="2 17">Belongs to the UppP family.</text>
</comment>
<dbReference type="Proteomes" id="UP000007076">
    <property type="component" value="Chromosome"/>
</dbReference>
<evidence type="ECO:0000256" key="17">
    <source>
        <dbReference type="HAMAP-Rule" id="MF_01006"/>
    </source>
</evidence>
<keyword evidence="19" id="KW-1185">Reference proteome</keyword>
<evidence type="ECO:0000256" key="11">
    <source>
        <dbReference type="ARBA" id="ARBA00023136"/>
    </source>
</evidence>
<dbReference type="HOGENOM" id="CLU_060296_1_1_11"/>
<dbReference type="HAMAP" id="MF_01006">
    <property type="entry name" value="Undec_diphosphatase"/>
    <property type="match status" value="1"/>
</dbReference>
<evidence type="ECO:0000256" key="5">
    <source>
        <dbReference type="ARBA" id="ARBA00022475"/>
    </source>
</evidence>
<evidence type="ECO:0000256" key="6">
    <source>
        <dbReference type="ARBA" id="ARBA00022692"/>
    </source>
</evidence>
<keyword evidence="5 17" id="KW-1003">Cell membrane</keyword>
<evidence type="ECO:0000256" key="15">
    <source>
        <dbReference type="ARBA" id="ARBA00032932"/>
    </source>
</evidence>
<dbReference type="AlphaFoldDB" id="E4NH63"/>
<evidence type="ECO:0000256" key="4">
    <source>
        <dbReference type="ARBA" id="ARBA00021581"/>
    </source>
</evidence>
<dbReference type="eggNOG" id="COG1968">
    <property type="taxonomic scope" value="Bacteria"/>
</dbReference>
<dbReference type="GO" id="GO:0071555">
    <property type="term" value="P:cell wall organization"/>
    <property type="evidence" value="ECO:0007669"/>
    <property type="project" value="UniProtKB-KW"/>
</dbReference>
<dbReference type="EMBL" id="AP010968">
    <property type="protein sequence ID" value="BAJ30843.1"/>
    <property type="molecule type" value="Genomic_DNA"/>
</dbReference>
<evidence type="ECO:0000256" key="13">
    <source>
        <dbReference type="ARBA" id="ARBA00023316"/>
    </source>
</evidence>
<name>E4NH63_KITSK</name>
<feature type="transmembrane region" description="Helical" evidence="17">
    <location>
        <begin position="277"/>
        <end position="295"/>
    </location>
</feature>
<dbReference type="GO" id="GO:0008360">
    <property type="term" value="P:regulation of cell shape"/>
    <property type="evidence" value="ECO:0007669"/>
    <property type="project" value="UniProtKB-KW"/>
</dbReference>
<keyword evidence="12 17" id="KW-0046">Antibiotic resistance</keyword>
<dbReference type="RefSeq" id="WP_014138142.1">
    <property type="nucleotide sequence ID" value="NC_016109.1"/>
</dbReference>
<accession>E4NH63</accession>
<comment type="function">
    <text evidence="17">Catalyzes the dephosphorylation of undecaprenyl diphosphate (UPP). Confers resistance to bacitracin.</text>
</comment>
<proteinExistence type="inferred from homology"/>
<evidence type="ECO:0000256" key="16">
    <source>
        <dbReference type="ARBA" id="ARBA00047594"/>
    </source>
</evidence>
<evidence type="ECO:0000313" key="18">
    <source>
        <dbReference type="EMBL" id="BAJ30843.1"/>
    </source>
</evidence>
<dbReference type="GO" id="GO:0050380">
    <property type="term" value="F:undecaprenyl-diphosphatase activity"/>
    <property type="evidence" value="ECO:0007669"/>
    <property type="project" value="UniProtKB-UniRule"/>
</dbReference>
<keyword evidence="9 17" id="KW-0573">Peptidoglycan synthesis</keyword>
<evidence type="ECO:0000256" key="7">
    <source>
        <dbReference type="ARBA" id="ARBA00022801"/>
    </source>
</evidence>
<comment type="miscellaneous">
    <text evidence="17">Bacitracin is thought to be involved in the inhibition of peptidoglycan synthesis by sequestering undecaprenyl diphosphate, thereby reducing the pool of lipid carrier available.</text>
</comment>